<dbReference type="SUPFAM" id="SSF55469">
    <property type="entry name" value="FMN-dependent nitroreductase-like"/>
    <property type="match status" value="2"/>
</dbReference>
<dbReference type="OrthoDB" id="8156917at2"/>
<reference evidence="1 2" key="1">
    <citation type="submission" date="2017-07" db="EMBL/GenBank/DDBJ databases">
        <title>Amycolatopsis alba DSM 44262 Genome sequencing and assembly.</title>
        <authorList>
            <person name="Kaur N."/>
            <person name="Mayilraj S."/>
        </authorList>
    </citation>
    <scope>NUCLEOTIDE SEQUENCE [LARGE SCALE GENOMIC DNA]</scope>
    <source>
        <strain evidence="1 2">DSM 44262</strain>
    </source>
</reference>
<dbReference type="NCBIfam" id="NF047509">
    <property type="entry name" value="Rv3131_FMN_oxido"/>
    <property type="match status" value="1"/>
</dbReference>
<dbReference type="InterPro" id="IPR000415">
    <property type="entry name" value="Nitroreductase-like"/>
</dbReference>
<gene>
    <name evidence="1" type="ORF">CFP75_31205</name>
</gene>
<sequence>MRDRTEREWSSGEVEVLARAVVRAPSVHNSQPWSLALPESRAELSERTDLALPHQDPGGADRLISCGAALANLVLAVRVLGWQADVAVPDGYPPLVAVVAAIGREPPSDHELHAYTAISRRRSHRRTFSPVPVAPTTLSRIVDPVPEGVLCHAVGAEEKETLAELLETAARAIKGDAGLQAELAAWTSAWRTDGVGDGLVMPGYDKASLPWAGLVRETSVIPDVRTLASTLEKETLLIFCAEDSRAGRVSAGVAMQRTWLSAVDEGLAASVVSQPLHVPAVRTRLAAALSLPVPPQMIMRLGYPDGSVRRTARRPVGDLLRRSDRGLLS</sequence>
<protein>
    <submittedName>
        <fullName evidence="1">Nitroreductase</fullName>
    </submittedName>
</protein>
<accession>A0A229RFI9</accession>
<evidence type="ECO:0000313" key="2">
    <source>
        <dbReference type="Proteomes" id="UP000215563"/>
    </source>
</evidence>
<evidence type="ECO:0000313" key="1">
    <source>
        <dbReference type="EMBL" id="OXM45417.1"/>
    </source>
</evidence>
<keyword evidence="2" id="KW-1185">Reference proteome</keyword>
<dbReference type="AlphaFoldDB" id="A0A229RFI9"/>
<proteinExistence type="predicted"/>
<comment type="caution">
    <text evidence="1">The sequence shown here is derived from an EMBL/GenBank/DDBJ whole genome shotgun (WGS) entry which is preliminary data.</text>
</comment>
<dbReference type="Gene3D" id="3.40.109.10">
    <property type="entry name" value="NADH Oxidase"/>
    <property type="match status" value="1"/>
</dbReference>
<dbReference type="EMBL" id="NMQU01000104">
    <property type="protein sequence ID" value="OXM45417.1"/>
    <property type="molecule type" value="Genomic_DNA"/>
</dbReference>
<name>A0A229RFI9_AMYAL</name>
<dbReference type="RefSeq" id="WP_020635411.1">
    <property type="nucleotide sequence ID" value="NZ_KB913032.1"/>
</dbReference>
<dbReference type="GO" id="GO:0016491">
    <property type="term" value="F:oxidoreductase activity"/>
    <property type="evidence" value="ECO:0007669"/>
    <property type="project" value="InterPro"/>
</dbReference>
<dbReference type="Proteomes" id="UP000215563">
    <property type="component" value="Unassembled WGS sequence"/>
</dbReference>
<organism evidence="1 2">
    <name type="scientific">Amycolatopsis alba DSM 44262</name>
    <dbReference type="NCBI Taxonomy" id="1125972"/>
    <lineage>
        <taxon>Bacteria</taxon>
        <taxon>Bacillati</taxon>
        <taxon>Actinomycetota</taxon>
        <taxon>Actinomycetes</taxon>
        <taxon>Pseudonocardiales</taxon>
        <taxon>Pseudonocardiaceae</taxon>
        <taxon>Amycolatopsis</taxon>
    </lineage>
</organism>